<gene>
    <name evidence="3" type="ORF">GLX27_002230</name>
</gene>
<feature type="compositionally biased region" description="Low complexity" evidence="1">
    <location>
        <begin position="161"/>
        <end position="192"/>
    </location>
</feature>
<organism evidence="3 4">
    <name type="scientific">Malassezia furfur</name>
    <name type="common">Pityriasis versicolor infection agent</name>
    <name type="synonym">Pityrosporum furfur</name>
    <dbReference type="NCBI Taxonomy" id="55194"/>
    <lineage>
        <taxon>Eukaryota</taxon>
        <taxon>Fungi</taxon>
        <taxon>Dikarya</taxon>
        <taxon>Basidiomycota</taxon>
        <taxon>Ustilaginomycotina</taxon>
        <taxon>Malasseziomycetes</taxon>
        <taxon>Malasseziales</taxon>
        <taxon>Malasseziaceae</taxon>
        <taxon>Malassezia</taxon>
    </lineage>
</organism>
<keyword evidence="2" id="KW-0732">Signal</keyword>
<protein>
    <submittedName>
        <fullName evidence="3">Uncharacterized protein</fullName>
    </submittedName>
</protein>
<dbReference type="Proteomes" id="UP000818624">
    <property type="component" value="Chromosome 2"/>
</dbReference>
<evidence type="ECO:0000313" key="3">
    <source>
        <dbReference type="EMBL" id="WFD47578.1"/>
    </source>
</evidence>
<reference evidence="3 4" key="1">
    <citation type="journal article" date="2020" name="Elife">
        <title>Loss of centromere function drives karyotype evolution in closely related Malassezia species.</title>
        <authorList>
            <person name="Sankaranarayanan S.R."/>
            <person name="Ianiri G."/>
            <person name="Coelho M.A."/>
            <person name="Reza M.H."/>
            <person name="Thimmappa B.C."/>
            <person name="Ganguly P."/>
            <person name="Vadnala R.N."/>
            <person name="Sun S."/>
            <person name="Siddharthan R."/>
            <person name="Tellgren-Roth C."/>
            <person name="Dawson T.L."/>
            <person name="Heitman J."/>
            <person name="Sanyal K."/>
        </authorList>
    </citation>
    <scope>NUCLEOTIDE SEQUENCE [LARGE SCALE GENOMIC DNA]</scope>
    <source>
        <strain evidence="3">CBS14141</strain>
    </source>
</reference>
<keyword evidence="4" id="KW-1185">Reference proteome</keyword>
<accession>A0ABY8EQ15</accession>
<evidence type="ECO:0000313" key="4">
    <source>
        <dbReference type="Proteomes" id="UP000818624"/>
    </source>
</evidence>
<evidence type="ECO:0000256" key="2">
    <source>
        <dbReference type="SAM" id="SignalP"/>
    </source>
</evidence>
<feature type="chain" id="PRO_5046133756" evidence="2">
    <location>
        <begin position="19"/>
        <end position="211"/>
    </location>
</feature>
<evidence type="ECO:0000256" key="1">
    <source>
        <dbReference type="SAM" id="MobiDB-lite"/>
    </source>
</evidence>
<proteinExistence type="predicted"/>
<sequence>MYTKAFSVLVALSVLAAAAKTSLKIDAPSSVSQCQPFDVSWSGGEGPYHCEIVPEGGNQGVHAPQKTSAIRLTWKPQLQKGQKFTVRVTDKAGNSVKCQPITVINGPADCLGDGMGGVGVIPGAGVGIGPDGQSVPLDGGDPDAPCDGSGPDGAMPGGPSGAMPLSSSSVKPYATGHSSNSSSTGSQSGHMSRTTPGGSSGMRAAHPSSAY</sequence>
<dbReference type="EMBL" id="CP046235">
    <property type="protein sequence ID" value="WFD47578.1"/>
    <property type="molecule type" value="Genomic_DNA"/>
</dbReference>
<feature type="region of interest" description="Disordered" evidence="1">
    <location>
        <begin position="127"/>
        <end position="211"/>
    </location>
</feature>
<feature type="signal peptide" evidence="2">
    <location>
        <begin position="1"/>
        <end position="18"/>
    </location>
</feature>
<name>A0ABY8EQ15_MALFU</name>